<reference evidence="3 4" key="1">
    <citation type="submission" date="2020-06" db="EMBL/GenBank/DDBJ databases">
        <authorList>
            <person name="Chanama M."/>
        </authorList>
    </citation>
    <scope>NUCLEOTIDE SEQUENCE [LARGE SCALE GENOMIC DNA]</scope>
    <source>
        <strain evidence="3 4">TBRC6557</strain>
    </source>
</reference>
<dbReference type="RefSeq" id="WP_175601461.1">
    <property type="nucleotide sequence ID" value="NZ_JABWGO010000003.1"/>
</dbReference>
<feature type="domain" description="AB hydrolase-1" evidence="2">
    <location>
        <begin position="23"/>
        <end position="166"/>
    </location>
</feature>
<dbReference type="InterPro" id="IPR050471">
    <property type="entry name" value="AB_hydrolase"/>
</dbReference>
<dbReference type="Pfam" id="PF00561">
    <property type="entry name" value="Abhydrolase_1"/>
    <property type="match status" value="1"/>
</dbReference>
<evidence type="ECO:0000256" key="1">
    <source>
        <dbReference type="SAM" id="MobiDB-lite"/>
    </source>
</evidence>
<dbReference type="PANTHER" id="PTHR43433:SF5">
    <property type="entry name" value="AB HYDROLASE-1 DOMAIN-CONTAINING PROTEIN"/>
    <property type="match status" value="1"/>
</dbReference>
<dbReference type="InterPro" id="IPR000073">
    <property type="entry name" value="AB_hydrolase_1"/>
</dbReference>
<feature type="region of interest" description="Disordered" evidence="1">
    <location>
        <begin position="53"/>
        <end position="73"/>
    </location>
</feature>
<sequence length="267" mass="27885">MTTTHTITVPGARITYDVRGDGPVLVLAGFPMTAGPFAALAQTLADHHTVVTFDPRGMGRSPADDPGQGSTPERRADDVAAVLDAIGADDADFLGSSGGGITGLALAARRPERVRVLVAHEPPLFELLPDVAERRAAVERVVATHRSEGVRAALARFMTDVVGHDPAMGENAARHSSEQDLADFARLFALELRSTTGHVPDLAALAGGRVVVGVGAASARLVTSRTSLALAARLGLEPVEFPGGHGGFRTHPEQFAEVLRRTLAAHP</sequence>
<evidence type="ECO:0000259" key="2">
    <source>
        <dbReference type="Pfam" id="PF00561"/>
    </source>
</evidence>
<organism evidence="3 4">
    <name type="scientific">Nonomuraea rhodomycinica</name>
    <dbReference type="NCBI Taxonomy" id="1712872"/>
    <lineage>
        <taxon>Bacteria</taxon>
        <taxon>Bacillati</taxon>
        <taxon>Actinomycetota</taxon>
        <taxon>Actinomycetes</taxon>
        <taxon>Streptosporangiales</taxon>
        <taxon>Streptosporangiaceae</taxon>
        <taxon>Nonomuraea</taxon>
    </lineage>
</organism>
<proteinExistence type="predicted"/>
<dbReference type="GO" id="GO:0004806">
    <property type="term" value="F:triacylglycerol lipase activity"/>
    <property type="evidence" value="ECO:0007669"/>
    <property type="project" value="TreeGrafter"/>
</dbReference>
<dbReference type="Gene3D" id="3.40.50.1820">
    <property type="entry name" value="alpha/beta hydrolase"/>
    <property type="match status" value="1"/>
</dbReference>
<dbReference type="SUPFAM" id="SSF53474">
    <property type="entry name" value="alpha/beta-Hydrolases"/>
    <property type="match status" value="1"/>
</dbReference>
<keyword evidence="4" id="KW-1185">Reference proteome</keyword>
<accession>A0A7Y6IPJ9</accession>
<name>A0A7Y6IPJ9_9ACTN</name>
<comment type="caution">
    <text evidence="3">The sequence shown here is derived from an EMBL/GenBank/DDBJ whole genome shotgun (WGS) entry which is preliminary data.</text>
</comment>
<protein>
    <submittedName>
        <fullName evidence="3">Alpha/beta hydrolase</fullName>
    </submittedName>
</protein>
<dbReference type="GO" id="GO:0046503">
    <property type="term" value="P:glycerolipid catabolic process"/>
    <property type="evidence" value="ECO:0007669"/>
    <property type="project" value="TreeGrafter"/>
</dbReference>
<evidence type="ECO:0000313" key="3">
    <source>
        <dbReference type="EMBL" id="NUW41955.1"/>
    </source>
</evidence>
<dbReference type="AlphaFoldDB" id="A0A7Y6IPJ9"/>
<keyword evidence="3" id="KW-0378">Hydrolase</keyword>
<gene>
    <name evidence="3" type="ORF">HT134_17665</name>
</gene>
<dbReference type="Proteomes" id="UP000546126">
    <property type="component" value="Unassembled WGS sequence"/>
</dbReference>
<evidence type="ECO:0000313" key="4">
    <source>
        <dbReference type="Proteomes" id="UP000546126"/>
    </source>
</evidence>
<dbReference type="PANTHER" id="PTHR43433">
    <property type="entry name" value="HYDROLASE, ALPHA/BETA FOLD FAMILY PROTEIN"/>
    <property type="match status" value="1"/>
</dbReference>
<dbReference type="EMBL" id="JABWGO010000003">
    <property type="protein sequence ID" value="NUW41955.1"/>
    <property type="molecule type" value="Genomic_DNA"/>
</dbReference>
<dbReference type="InterPro" id="IPR029058">
    <property type="entry name" value="AB_hydrolase_fold"/>
</dbReference>